<dbReference type="AlphaFoldDB" id="A0A381UYV9"/>
<comment type="similarity">
    <text evidence="2">Belongs to the peptidase M14 family.</text>
</comment>
<keyword evidence="4" id="KW-0378">Hydrolase</keyword>
<dbReference type="PROSITE" id="PS52035">
    <property type="entry name" value="PEPTIDASE_M14"/>
    <property type="match status" value="1"/>
</dbReference>
<keyword evidence="3" id="KW-0645">Protease</keyword>
<gene>
    <name evidence="8" type="ORF">METZ01_LOCUS85765</name>
</gene>
<keyword evidence="6" id="KW-0482">Metalloprotease</keyword>
<dbReference type="EMBL" id="UINC01007364">
    <property type="protein sequence ID" value="SVA32911.1"/>
    <property type="molecule type" value="Genomic_DNA"/>
</dbReference>
<accession>A0A381UYV9</accession>
<evidence type="ECO:0000259" key="7">
    <source>
        <dbReference type="PROSITE" id="PS52035"/>
    </source>
</evidence>
<dbReference type="GO" id="GO:0005615">
    <property type="term" value="C:extracellular space"/>
    <property type="evidence" value="ECO:0007669"/>
    <property type="project" value="TreeGrafter"/>
</dbReference>
<dbReference type="Gene3D" id="3.40.630.10">
    <property type="entry name" value="Zn peptidases"/>
    <property type="match status" value="2"/>
</dbReference>
<comment type="cofactor">
    <cofactor evidence="1">
        <name>Zn(2+)</name>
        <dbReference type="ChEBI" id="CHEBI:29105"/>
    </cofactor>
</comment>
<evidence type="ECO:0000256" key="2">
    <source>
        <dbReference type="ARBA" id="ARBA00005988"/>
    </source>
</evidence>
<dbReference type="InterPro" id="IPR000834">
    <property type="entry name" value="Peptidase_M14"/>
</dbReference>
<dbReference type="GO" id="GO:0008270">
    <property type="term" value="F:zinc ion binding"/>
    <property type="evidence" value="ECO:0007669"/>
    <property type="project" value="InterPro"/>
</dbReference>
<name>A0A381UYV9_9ZZZZ</name>
<dbReference type="SUPFAM" id="SSF53187">
    <property type="entry name" value="Zn-dependent exopeptidases"/>
    <property type="match status" value="1"/>
</dbReference>
<dbReference type="Pfam" id="PF00246">
    <property type="entry name" value="Peptidase_M14"/>
    <property type="match status" value="2"/>
</dbReference>
<evidence type="ECO:0000256" key="5">
    <source>
        <dbReference type="ARBA" id="ARBA00022833"/>
    </source>
</evidence>
<dbReference type="InterPro" id="IPR018247">
    <property type="entry name" value="EF_Hand_1_Ca_BS"/>
</dbReference>
<protein>
    <recommendedName>
        <fullName evidence="7">Peptidase M14 domain-containing protein</fullName>
    </recommendedName>
</protein>
<dbReference type="PANTHER" id="PTHR11705">
    <property type="entry name" value="PROTEASE FAMILY M14 CARBOXYPEPTIDASE A,B"/>
    <property type="match status" value="1"/>
</dbReference>
<evidence type="ECO:0000256" key="6">
    <source>
        <dbReference type="ARBA" id="ARBA00023049"/>
    </source>
</evidence>
<evidence type="ECO:0000313" key="8">
    <source>
        <dbReference type="EMBL" id="SVA32911.1"/>
    </source>
</evidence>
<organism evidence="8">
    <name type="scientific">marine metagenome</name>
    <dbReference type="NCBI Taxonomy" id="408172"/>
    <lineage>
        <taxon>unclassified sequences</taxon>
        <taxon>metagenomes</taxon>
        <taxon>ecological metagenomes</taxon>
    </lineage>
</organism>
<dbReference type="GO" id="GO:0006508">
    <property type="term" value="P:proteolysis"/>
    <property type="evidence" value="ECO:0007669"/>
    <property type="project" value="UniProtKB-KW"/>
</dbReference>
<evidence type="ECO:0000256" key="4">
    <source>
        <dbReference type="ARBA" id="ARBA00022801"/>
    </source>
</evidence>
<evidence type="ECO:0000256" key="3">
    <source>
        <dbReference type="ARBA" id="ARBA00022670"/>
    </source>
</evidence>
<dbReference type="GO" id="GO:0004181">
    <property type="term" value="F:metallocarboxypeptidase activity"/>
    <property type="evidence" value="ECO:0007669"/>
    <property type="project" value="InterPro"/>
</dbReference>
<reference evidence="8" key="1">
    <citation type="submission" date="2018-05" db="EMBL/GenBank/DDBJ databases">
        <authorList>
            <person name="Lanie J.A."/>
            <person name="Ng W.-L."/>
            <person name="Kazmierczak K.M."/>
            <person name="Andrzejewski T.M."/>
            <person name="Davidsen T.M."/>
            <person name="Wayne K.J."/>
            <person name="Tettelin H."/>
            <person name="Glass J.I."/>
            <person name="Rusch D."/>
            <person name="Podicherti R."/>
            <person name="Tsui H.-C.T."/>
            <person name="Winkler M.E."/>
        </authorList>
    </citation>
    <scope>NUCLEOTIDE SEQUENCE</scope>
</reference>
<evidence type="ECO:0000256" key="1">
    <source>
        <dbReference type="ARBA" id="ARBA00001947"/>
    </source>
</evidence>
<dbReference type="PANTHER" id="PTHR11705:SF143">
    <property type="entry name" value="SLL0236 PROTEIN"/>
    <property type="match status" value="1"/>
</dbReference>
<feature type="domain" description="Peptidase M14" evidence="7">
    <location>
        <begin position="41"/>
        <end position="398"/>
    </location>
</feature>
<sequence>MRSSIIGVTMVFLMVVSVDAQRFEEFVDFEPTEEQFDFDRWPYRLPEAVNARLQELAEQYPGIVRAHHIGNSREGRKLLMMEITNFETGDGESKPGLWIEAGVHPNETPGPVYLEYFIERTLAMYGVDPAVSRILDTRTFYVVTDLNPDSRQLALTSHPAWPGYKEEEQPGADLNGDGYITQMRWKENPTEDEYQYLPEGRLVDEDWHMDPLGYVWRSSSDTGWEIKDRERDWTGRREQPDYNRNFGAEWVSEDPGAGEFPFSLPEIYAVAKEMTDRKNIFFMYDIHAGGVGREWMIRPLSNQPYQAMHHEDNDFYKRIEAAWSVLSPGDQTFSDYYTPAGTGATIGGLPPDWAYLHQGIYGFGAEVGGSGIDYDGSGEVTSEELERWHVEEMDGQFAEPWVPYDHPQLGAIEIGGYRVSPTGPFPPSIGDMMRIRTDRSFRYLMYVASLAPEVRIIDLMSMENADGTFTVNADVANDGWISTYVTQRALEIGGSSNVAGPGASLNIRARDFPAMVEISVDGGEIVEGEVPQNIGHLVGKFTYIRQWADEGQEVPSKTATWVVRPDASGAVSVEVRVSAHKAGNDVRTLKLR</sequence>
<keyword evidence="5" id="KW-0862">Zinc</keyword>
<dbReference type="SMART" id="SM00631">
    <property type="entry name" value="Zn_pept"/>
    <property type="match status" value="1"/>
</dbReference>
<dbReference type="PROSITE" id="PS00018">
    <property type="entry name" value="EF_HAND_1"/>
    <property type="match status" value="1"/>
</dbReference>
<proteinExistence type="inferred from homology"/>